<gene>
    <name evidence="1" type="ORF">CLI71_06865</name>
</gene>
<proteinExistence type="predicted"/>
<evidence type="ECO:0000313" key="1">
    <source>
        <dbReference type="EMBL" id="PDP60141.1"/>
    </source>
</evidence>
<protein>
    <submittedName>
        <fullName evidence="1">Uncharacterized protein</fullName>
    </submittedName>
</protein>
<organism evidence="1 2">
    <name type="scientific">Prevotella intermedia</name>
    <dbReference type="NCBI Taxonomy" id="28131"/>
    <lineage>
        <taxon>Bacteria</taxon>
        <taxon>Pseudomonadati</taxon>
        <taxon>Bacteroidota</taxon>
        <taxon>Bacteroidia</taxon>
        <taxon>Bacteroidales</taxon>
        <taxon>Prevotellaceae</taxon>
        <taxon>Prevotella</taxon>
    </lineage>
</organism>
<name>A0A2A6EF09_PREIN</name>
<accession>A0A2A6EF09</accession>
<sequence>MIYKVADLVREVRIAIDKNNSSAPLAALIDDVDTLSIDALIESKIEDAARAVTVNAPRQLLDSGKGFSTAVAWSSSKTKHWGFTSLPEDFLRLVTFQMSDWSYPVVEAITETDPTYKQQNSRFAGIGGNPQRPVVAIVQHPIGLILEFYSCTSNDVAVKLARYIPIPRIESEHIGISEKLFDAVVYYCAYLVLTSLSEVEQAKLMYATYRELSQLKQQ</sequence>
<dbReference type="Proteomes" id="UP000219058">
    <property type="component" value="Unassembled WGS sequence"/>
</dbReference>
<evidence type="ECO:0000313" key="2">
    <source>
        <dbReference type="Proteomes" id="UP000219058"/>
    </source>
</evidence>
<dbReference type="AlphaFoldDB" id="A0A2A6EF09"/>
<comment type="caution">
    <text evidence="1">The sequence shown here is derived from an EMBL/GenBank/DDBJ whole genome shotgun (WGS) entry which is preliminary data.</text>
</comment>
<dbReference type="EMBL" id="NSLY01000016">
    <property type="protein sequence ID" value="PDP60141.1"/>
    <property type="molecule type" value="Genomic_DNA"/>
</dbReference>
<reference evidence="1 2" key="1">
    <citation type="submission" date="2017-09" db="EMBL/GenBank/DDBJ databases">
        <title>Phase variable restriction modification systems are present in the genome sequences of periodontal pathogens Prevotella intermedia, Tannerella forsythia and Porphyromonas gingivalis.</title>
        <authorList>
            <person name="Haigh R.D."/>
            <person name="Crawford L."/>
            <person name="Ralph J."/>
            <person name="Wanford J."/>
            <person name="Vartoukian S.R."/>
            <person name="Hijazib K."/>
            <person name="Wade W."/>
            <person name="Oggioni M.R."/>
        </authorList>
    </citation>
    <scope>NUCLEOTIDE SEQUENCE [LARGE SCALE GENOMIC DNA]</scope>
    <source>
        <strain evidence="1 2">WW2834</strain>
    </source>
</reference>
<dbReference type="RefSeq" id="WP_097550213.1">
    <property type="nucleotide sequence ID" value="NZ_NSLY01000016.1"/>
</dbReference>